<sequence length="62" mass="6643">MAPPPRAQIADEDRGSHAAVETVTRLVRVALDVIMWPLPALVSAAMLARVAVVVVTLEPEEI</sequence>
<reference evidence="2" key="1">
    <citation type="submission" date="2013-01" db="EMBL/GenBank/DDBJ databases">
        <title>Draft Genome Sequence of a Mulberry Tree, Morus notabilis C.K. Schneid.</title>
        <authorList>
            <person name="He N."/>
            <person name="Zhao S."/>
        </authorList>
    </citation>
    <scope>NUCLEOTIDE SEQUENCE</scope>
</reference>
<proteinExistence type="predicted"/>
<keyword evidence="2" id="KW-1185">Reference proteome</keyword>
<dbReference type="AlphaFoldDB" id="W9RGF3"/>
<dbReference type="EMBL" id="KE345018">
    <property type="protein sequence ID" value="EXB89944.1"/>
    <property type="molecule type" value="Genomic_DNA"/>
</dbReference>
<protein>
    <submittedName>
        <fullName evidence="1">Uncharacterized protein</fullName>
    </submittedName>
</protein>
<accession>W9RGF3</accession>
<name>W9RGF3_9ROSA</name>
<evidence type="ECO:0000313" key="1">
    <source>
        <dbReference type="EMBL" id="EXB89944.1"/>
    </source>
</evidence>
<gene>
    <name evidence="1" type="ORF">L484_023596</name>
</gene>
<dbReference type="Proteomes" id="UP000030645">
    <property type="component" value="Unassembled WGS sequence"/>
</dbReference>
<organism evidence="1 2">
    <name type="scientific">Morus notabilis</name>
    <dbReference type="NCBI Taxonomy" id="981085"/>
    <lineage>
        <taxon>Eukaryota</taxon>
        <taxon>Viridiplantae</taxon>
        <taxon>Streptophyta</taxon>
        <taxon>Embryophyta</taxon>
        <taxon>Tracheophyta</taxon>
        <taxon>Spermatophyta</taxon>
        <taxon>Magnoliopsida</taxon>
        <taxon>eudicotyledons</taxon>
        <taxon>Gunneridae</taxon>
        <taxon>Pentapetalae</taxon>
        <taxon>rosids</taxon>
        <taxon>fabids</taxon>
        <taxon>Rosales</taxon>
        <taxon>Moraceae</taxon>
        <taxon>Moreae</taxon>
        <taxon>Morus</taxon>
    </lineage>
</organism>
<evidence type="ECO:0000313" key="2">
    <source>
        <dbReference type="Proteomes" id="UP000030645"/>
    </source>
</evidence>